<dbReference type="EMBL" id="PDUG01000006">
    <property type="protein sequence ID" value="PIC17934.1"/>
    <property type="molecule type" value="Genomic_DNA"/>
</dbReference>
<name>A0A2G5SS42_9PELO</name>
<protein>
    <submittedName>
        <fullName evidence="2">Uncharacterized protein</fullName>
    </submittedName>
</protein>
<evidence type="ECO:0000256" key="1">
    <source>
        <dbReference type="SAM" id="MobiDB-lite"/>
    </source>
</evidence>
<reference evidence="3" key="1">
    <citation type="submission" date="2017-10" db="EMBL/GenBank/DDBJ databases">
        <title>Rapid genome shrinkage in a self-fertile nematode reveals novel sperm competition proteins.</title>
        <authorList>
            <person name="Yin D."/>
            <person name="Schwarz E.M."/>
            <person name="Thomas C.G."/>
            <person name="Felde R.L."/>
            <person name="Korf I.F."/>
            <person name="Cutter A.D."/>
            <person name="Schartner C.M."/>
            <person name="Ralston E.J."/>
            <person name="Meyer B.J."/>
            <person name="Haag E.S."/>
        </authorList>
    </citation>
    <scope>NUCLEOTIDE SEQUENCE [LARGE SCALE GENOMIC DNA]</scope>
    <source>
        <strain evidence="3">JU1422</strain>
    </source>
</reference>
<comment type="caution">
    <text evidence="2">The sequence shown here is derived from an EMBL/GenBank/DDBJ whole genome shotgun (WGS) entry which is preliminary data.</text>
</comment>
<feature type="region of interest" description="Disordered" evidence="1">
    <location>
        <begin position="132"/>
        <end position="199"/>
    </location>
</feature>
<organism evidence="2 3">
    <name type="scientific">Caenorhabditis nigoni</name>
    <dbReference type="NCBI Taxonomy" id="1611254"/>
    <lineage>
        <taxon>Eukaryota</taxon>
        <taxon>Metazoa</taxon>
        <taxon>Ecdysozoa</taxon>
        <taxon>Nematoda</taxon>
        <taxon>Chromadorea</taxon>
        <taxon>Rhabditida</taxon>
        <taxon>Rhabditina</taxon>
        <taxon>Rhabditomorpha</taxon>
        <taxon>Rhabditoidea</taxon>
        <taxon>Rhabditidae</taxon>
        <taxon>Peloderinae</taxon>
        <taxon>Caenorhabditis</taxon>
    </lineage>
</organism>
<evidence type="ECO:0000313" key="3">
    <source>
        <dbReference type="Proteomes" id="UP000230233"/>
    </source>
</evidence>
<gene>
    <name evidence="2" type="primary">Cnig_chr_X.g23999</name>
    <name evidence="2" type="ORF">B9Z55_023999</name>
</gene>
<evidence type="ECO:0000313" key="2">
    <source>
        <dbReference type="EMBL" id="PIC17934.1"/>
    </source>
</evidence>
<feature type="compositionally biased region" description="Basic and acidic residues" evidence="1">
    <location>
        <begin position="55"/>
        <end position="83"/>
    </location>
</feature>
<keyword evidence="3" id="KW-1185">Reference proteome</keyword>
<proteinExistence type="predicted"/>
<accession>A0A2G5SS42</accession>
<dbReference type="Proteomes" id="UP000230233">
    <property type="component" value="Chromosome X"/>
</dbReference>
<sequence length="199" mass="22746">MSKFYSTVMFYQQFFFSDNMAREQEQEQQDIEYENPGPNRQKGKENPVANMLIEPKQEVTDAEVKKEPTEDMPVLKEPKQEVMERPIKQEIDEYIDYGVDAGRAFNGRINYKDLDNQKGYYPGFPQIAKKRVKTEDVVSESASSDSVHPRFPRIAKSASSTRAQKRRQNATTDNGKRVKTEEFASKATSSNSIGASAKK</sequence>
<feature type="region of interest" description="Disordered" evidence="1">
    <location>
        <begin position="21"/>
        <end position="83"/>
    </location>
</feature>
<feature type="compositionally biased region" description="Basic and acidic residues" evidence="1">
    <location>
        <begin position="174"/>
        <end position="184"/>
    </location>
</feature>
<feature type="compositionally biased region" description="Polar residues" evidence="1">
    <location>
        <begin position="186"/>
        <end position="199"/>
    </location>
</feature>
<dbReference type="AlphaFoldDB" id="A0A2G5SS42"/>